<gene>
    <name evidence="1" type="ORF">G6F50_005577</name>
</gene>
<proteinExistence type="predicted"/>
<comment type="caution">
    <text evidence="1">The sequence shown here is derived from an EMBL/GenBank/DDBJ whole genome shotgun (WGS) entry which is preliminary data.</text>
</comment>
<dbReference type="EMBL" id="JAANIU010000755">
    <property type="protein sequence ID" value="KAG1570337.1"/>
    <property type="molecule type" value="Genomic_DNA"/>
</dbReference>
<reference evidence="1 2" key="1">
    <citation type="journal article" date="2020" name="Microb. Genom.">
        <title>Genetic diversity of clinical and environmental Mucorales isolates obtained from an investigation of mucormycosis cases among solid organ transplant recipients.</title>
        <authorList>
            <person name="Nguyen M.H."/>
            <person name="Kaul D."/>
            <person name="Muto C."/>
            <person name="Cheng S.J."/>
            <person name="Richter R.A."/>
            <person name="Bruno V.M."/>
            <person name="Liu G."/>
            <person name="Beyhan S."/>
            <person name="Sundermann A.J."/>
            <person name="Mounaud S."/>
            <person name="Pasculle A.W."/>
            <person name="Nierman W.C."/>
            <person name="Driscoll E."/>
            <person name="Cumbie R."/>
            <person name="Clancy C.J."/>
            <person name="Dupont C.L."/>
        </authorList>
    </citation>
    <scope>NUCLEOTIDE SEQUENCE [LARGE SCALE GENOMIC DNA]</scope>
    <source>
        <strain evidence="1 2">GL24</strain>
    </source>
</reference>
<dbReference type="AlphaFoldDB" id="A0A9P6Z4T1"/>
<organism evidence="1 2">
    <name type="scientific">Rhizopus delemar</name>
    <dbReference type="NCBI Taxonomy" id="936053"/>
    <lineage>
        <taxon>Eukaryota</taxon>
        <taxon>Fungi</taxon>
        <taxon>Fungi incertae sedis</taxon>
        <taxon>Mucoromycota</taxon>
        <taxon>Mucoromycotina</taxon>
        <taxon>Mucoromycetes</taxon>
        <taxon>Mucorales</taxon>
        <taxon>Mucorineae</taxon>
        <taxon>Rhizopodaceae</taxon>
        <taxon>Rhizopus</taxon>
    </lineage>
</organism>
<evidence type="ECO:0000313" key="2">
    <source>
        <dbReference type="Proteomes" id="UP000740926"/>
    </source>
</evidence>
<name>A0A9P6Z4T1_9FUNG</name>
<evidence type="ECO:0000313" key="1">
    <source>
        <dbReference type="EMBL" id="KAG1570337.1"/>
    </source>
</evidence>
<accession>A0A9P6Z4T1</accession>
<dbReference type="Proteomes" id="UP000740926">
    <property type="component" value="Unassembled WGS sequence"/>
</dbReference>
<dbReference type="OMA" id="IEYSIQE"/>
<sequence>MLHKKENSNTTAVVEHTISEDDLTHPALYRFKINSPPCYNYHPKPSKPTPVIVETKIDYDLYPSIMRDMKNHE</sequence>
<keyword evidence="2" id="KW-1185">Reference proteome</keyword>
<protein>
    <submittedName>
        <fullName evidence="1">Uncharacterized protein</fullName>
    </submittedName>
</protein>